<dbReference type="NCBIfam" id="TIGR01120">
    <property type="entry name" value="rpiB"/>
    <property type="match status" value="1"/>
</dbReference>
<dbReference type="InterPro" id="IPR004785">
    <property type="entry name" value="RpiB"/>
</dbReference>
<keyword evidence="4" id="KW-1185">Reference proteome</keyword>
<dbReference type="GO" id="GO:0009052">
    <property type="term" value="P:pentose-phosphate shunt, non-oxidative branch"/>
    <property type="evidence" value="ECO:0007669"/>
    <property type="project" value="TreeGrafter"/>
</dbReference>
<dbReference type="GO" id="GO:0004751">
    <property type="term" value="F:ribose-5-phosphate isomerase activity"/>
    <property type="evidence" value="ECO:0007669"/>
    <property type="project" value="TreeGrafter"/>
</dbReference>
<gene>
    <name evidence="3" type="ORF">SAMN05421856_110115</name>
</gene>
<evidence type="ECO:0000313" key="4">
    <source>
        <dbReference type="Proteomes" id="UP000199450"/>
    </source>
</evidence>
<evidence type="ECO:0000313" key="3">
    <source>
        <dbReference type="EMBL" id="SEM98459.1"/>
    </source>
</evidence>
<dbReference type="NCBIfam" id="TIGR00689">
    <property type="entry name" value="rpiB_lacA_lacB"/>
    <property type="match status" value="1"/>
</dbReference>
<dbReference type="Pfam" id="PF02502">
    <property type="entry name" value="LacAB_rpiB"/>
    <property type="match status" value="1"/>
</dbReference>
<dbReference type="Gene3D" id="3.40.1400.10">
    <property type="entry name" value="Sugar-phosphate isomerase, RpiB/LacA/LacB"/>
    <property type="match status" value="1"/>
</dbReference>
<dbReference type="Proteomes" id="UP000199450">
    <property type="component" value="Unassembled WGS sequence"/>
</dbReference>
<organism evidence="3 4">
    <name type="scientific">Chryseobacterium taichungense</name>
    <dbReference type="NCBI Taxonomy" id="295069"/>
    <lineage>
        <taxon>Bacteria</taxon>
        <taxon>Pseudomonadati</taxon>
        <taxon>Bacteroidota</taxon>
        <taxon>Flavobacteriia</taxon>
        <taxon>Flavobacteriales</taxon>
        <taxon>Weeksellaceae</taxon>
        <taxon>Chryseobacterium group</taxon>
        <taxon>Chryseobacterium</taxon>
    </lineage>
</organism>
<sequence>MVEVFITNFSNVTKHLFYQSYPQLFTMLFTIYSRKTNTHCYYSYLCYEINLERLYRTVMKRKIALAADHAGFEYKEIVKNYLSEKFEVQDFGTFSTDSVDYPDFVHPAATSVENRENELGILFCGSGNGVQITANKHQKIRCALCWMPEIASLARQHNDANMISIPARFISKELAIEIVDKFLSTDFEGGRHQNRVDKITYC</sequence>
<evidence type="ECO:0000256" key="1">
    <source>
        <dbReference type="ARBA" id="ARBA00008754"/>
    </source>
</evidence>
<dbReference type="STRING" id="295069.SAMN05421856_110115"/>
<protein>
    <submittedName>
        <fullName evidence="3">Ribose 5-phosphate isomerase B</fullName>
    </submittedName>
</protein>
<dbReference type="PANTHER" id="PTHR30345">
    <property type="entry name" value="RIBOSE-5-PHOSPHATE ISOMERASE B"/>
    <property type="match status" value="1"/>
</dbReference>
<reference evidence="4" key="1">
    <citation type="submission" date="2016-10" db="EMBL/GenBank/DDBJ databases">
        <authorList>
            <person name="Varghese N."/>
            <person name="Submissions S."/>
        </authorList>
    </citation>
    <scope>NUCLEOTIDE SEQUENCE [LARGE SCALE GENOMIC DNA]</scope>
    <source>
        <strain evidence="4">DSM 17453</strain>
    </source>
</reference>
<dbReference type="EMBL" id="FOBV01000010">
    <property type="protein sequence ID" value="SEM98459.1"/>
    <property type="molecule type" value="Genomic_DNA"/>
</dbReference>
<dbReference type="InterPro" id="IPR036569">
    <property type="entry name" value="RpiB_LacA_LacB_sf"/>
</dbReference>
<evidence type="ECO:0000256" key="2">
    <source>
        <dbReference type="ARBA" id="ARBA00023235"/>
    </source>
</evidence>
<dbReference type="GO" id="GO:0019316">
    <property type="term" value="P:D-allose catabolic process"/>
    <property type="evidence" value="ECO:0007669"/>
    <property type="project" value="TreeGrafter"/>
</dbReference>
<dbReference type="AlphaFoldDB" id="A0A1H8CU93"/>
<dbReference type="SUPFAM" id="SSF89623">
    <property type="entry name" value="Ribose/Galactose isomerase RpiB/AlsB"/>
    <property type="match status" value="1"/>
</dbReference>
<dbReference type="PANTHER" id="PTHR30345:SF0">
    <property type="entry name" value="DNA DAMAGE-REPAIR_TOLERATION PROTEIN DRT102"/>
    <property type="match status" value="1"/>
</dbReference>
<dbReference type="NCBIfam" id="NF004051">
    <property type="entry name" value="PRK05571.1"/>
    <property type="match status" value="1"/>
</dbReference>
<name>A0A1H8CU93_9FLAO</name>
<accession>A0A1H8CU93</accession>
<proteinExistence type="inferred from homology"/>
<keyword evidence="2 3" id="KW-0413">Isomerase</keyword>
<comment type="similarity">
    <text evidence="1">Belongs to the LacAB/RpiB family.</text>
</comment>
<dbReference type="InterPro" id="IPR003500">
    <property type="entry name" value="RpiB_LacA_LacB"/>
</dbReference>